<dbReference type="Gene3D" id="1.20.1580.10">
    <property type="entry name" value="ABC transporter ATPase like domain"/>
    <property type="match status" value="1"/>
</dbReference>
<evidence type="ECO:0000313" key="12">
    <source>
        <dbReference type="Proteomes" id="UP000065511"/>
    </source>
</evidence>
<keyword evidence="2" id="KW-0963">Cytoplasm</keyword>
<reference evidence="11 12" key="1">
    <citation type="submission" date="2015-12" db="EMBL/GenBank/DDBJ databases">
        <authorList>
            <person name="Lauer A."/>
            <person name="Humrighouse B."/>
            <person name="Loparev V."/>
            <person name="Shewmaker P.L."/>
            <person name="Whitney A.M."/>
            <person name="McLaughlin R.W."/>
        </authorList>
    </citation>
    <scope>NUCLEOTIDE SEQUENCE [LARGE SCALE GENOMIC DNA]</scope>
    <source>
        <strain evidence="11 12">LMG 23085</strain>
    </source>
</reference>
<keyword evidence="8" id="KW-0267">Excision nuclease</keyword>
<keyword evidence="7" id="KW-0067">ATP-binding</keyword>
<sequence>MLKVFSCKLKGMIVSDIAFTENIVLPCEICHGTRYDPGILQYTYKGKTIVDVLAMTVNESCQFFADQFVKKIINFDRSRLRLSAFESIVNNTFRGRTVALEISEPAS</sequence>
<dbReference type="PANTHER" id="PTHR43152">
    <property type="entry name" value="UVRABC SYSTEM PROTEIN A"/>
    <property type="match status" value="1"/>
</dbReference>
<organism evidence="11 12">
    <name type="scientific">Enterococcus silesiacus</name>
    <dbReference type="NCBI Taxonomy" id="332949"/>
    <lineage>
        <taxon>Bacteria</taxon>
        <taxon>Bacillati</taxon>
        <taxon>Bacillota</taxon>
        <taxon>Bacilli</taxon>
        <taxon>Lactobacillales</taxon>
        <taxon>Enterococcaceae</taxon>
        <taxon>Enterococcus</taxon>
    </lineage>
</organism>
<evidence type="ECO:0000256" key="3">
    <source>
        <dbReference type="ARBA" id="ARBA00022737"/>
    </source>
</evidence>
<gene>
    <name evidence="11" type="ORF">ATZ33_03760</name>
</gene>
<evidence type="ECO:0000313" key="11">
    <source>
        <dbReference type="EMBL" id="ALS00517.1"/>
    </source>
</evidence>
<evidence type="ECO:0000256" key="6">
    <source>
        <dbReference type="ARBA" id="ARBA00022769"/>
    </source>
</evidence>
<evidence type="ECO:0000256" key="7">
    <source>
        <dbReference type="ARBA" id="ARBA00022840"/>
    </source>
</evidence>
<evidence type="ECO:0000256" key="8">
    <source>
        <dbReference type="ARBA" id="ARBA00022881"/>
    </source>
</evidence>
<keyword evidence="12" id="KW-1185">Reference proteome</keyword>
<evidence type="ECO:0000256" key="1">
    <source>
        <dbReference type="ARBA" id="ARBA00004496"/>
    </source>
</evidence>
<accession>A0ABN4J3Z7</accession>
<dbReference type="Proteomes" id="UP000065511">
    <property type="component" value="Chromosome"/>
</dbReference>
<dbReference type="EMBL" id="CP013614">
    <property type="protein sequence ID" value="ALS00517.1"/>
    <property type="molecule type" value="Genomic_DNA"/>
</dbReference>
<dbReference type="RefSeq" id="WP_071878183.1">
    <property type="nucleotide sequence ID" value="NZ_JXLC01000016.1"/>
</dbReference>
<keyword evidence="4" id="KW-0547">Nucleotide-binding</keyword>
<keyword evidence="6" id="KW-0228">DNA excision</keyword>
<evidence type="ECO:0000256" key="10">
    <source>
        <dbReference type="ARBA" id="ARBA00023204"/>
    </source>
</evidence>
<keyword evidence="9" id="KW-0238">DNA-binding</keyword>
<dbReference type="PANTHER" id="PTHR43152:SF3">
    <property type="entry name" value="UVRABC SYSTEM PROTEIN A"/>
    <property type="match status" value="1"/>
</dbReference>
<name>A0ABN4J3Z7_9ENTE</name>
<comment type="subcellular location">
    <subcellularLocation>
        <location evidence="1">Cytoplasm</location>
    </subcellularLocation>
</comment>
<keyword evidence="10" id="KW-0234">DNA repair</keyword>
<proteinExistence type="predicted"/>
<keyword evidence="5" id="KW-0227">DNA damage</keyword>
<evidence type="ECO:0000256" key="5">
    <source>
        <dbReference type="ARBA" id="ARBA00022763"/>
    </source>
</evidence>
<keyword evidence="3" id="KW-0677">Repeat</keyword>
<evidence type="ECO:0000256" key="2">
    <source>
        <dbReference type="ARBA" id="ARBA00022490"/>
    </source>
</evidence>
<evidence type="ECO:0000256" key="9">
    <source>
        <dbReference type="ARBA" id="ARBA00023125"/>
    </source>
</evidence>
<protein>
    <submittedName>
        <fullName evidence="11">Uncharacterized protein</fullName>
    </submittedName>
</protein>
<evidence type="ECO:0000256" key="4">
    <source>
        <dbReference type="ARBA" id="ARBA00022741"/>
    </source>
</evidence>